<keyword evidence="1" id="KW-0472">Membrane</keyword>
<sequence length="226" mass="25059">MNWYENPTVAAIIGAIVGAVITAAASIFIWQKTSRVRRVDCVINDASSLLTFSDTIRSELEVKYSGDIATSVFLFNLEVFNSGNQAIGNQPVLIRLDNNAKIVGYSLKTEPEVGFGKISELQRQNGELDMSIELLNPSDRVYIELISVNNLSDQIEVYMKNANVISRSYTRKAAESAILGVLNKSLDPTLVSLAMIRSIPFFGGFAEPFMTVILAERFEKALRQRK</sequence>
<proteinExistence type="predicted"/>
<name>A0ABU5U9J6_9CYAN</name>
<keyword evidence="3" id="KW-1185">Reference proteome</keyword>
<reference evidence="2 3" key="1">
    <citation type="submission" date="2023-12" db="EMBL/GenBank/DDBJ databases">
        <title>Baltic Sea Cyanobacteria.</title>
        <authorList>
            <person name="Delbaje E."/>
            <person name="Fewer D.P."/>
            <person name="Shishido T.K."/>
        </authorList>
    </citation>
    <scope>NUCLEOTIDE SEQUENCE [LARGE SCALE GENOMIC DNA]</scope>
    <source>
        <strain evidence="2 3">UHCC-0300</strain>
    </source>
</reference>
<evidence type="ECO:0000313" key="2">
    <source>
        <dbReference type="EMBL" id="MEA5580210.1"/>
    </source>
</evidence>
<organism evidence="2 3">
    <name type="scientific">Nodularia harveyana UHCC-0300</name>
    <dbReference type="NCBI Taxonomy" id="2974287"/>
    <lineage>
        <taxon>Bacteria</taxon>
        <taxon>Bacillati</taxon>
        <taxon>Cyanobacteriota</taxon>
        <taxon>Cyanophyceae</taxon>
        <taxon>Nostocales</taxon>
        <taxon>Nodulariaceae</taxon>
        <taxon>Nodularia</taxon>
    </lineage>
</organism>
<comment type="caution">
    <text evidence="2">The sequence shown here is derived from an EMBL/GenBank/DDBJ whole genome shotgun (WGS) entry which is preliminary data.</text>
</comment>
<protein>
    <submittedName>
        <fullName evidence="2">Uncharacterized protein</fullName>
    </submittedName>
</protein>
<dbReference type="Proteomes" id="UP001302120">
    <property type="component" value="Unassembled WGS sequence"/>
</dbReference>
<keyword evidence="1" id="KW-0812">Transmembrane</keyword>
<dbReference type="RefSeq" id="WP_323194549.1">
    <property type="nucleotide sequence ID" value="NZ_JAYGHG010000002.1"/>
</dbReference>
<gene>
    <name evidence="2" type="ORF">VB620_02520</name>
</gene>
<accession>A0ABU5U9J6</accession>
<feature type="transmembrane region" description="Helical" evidence="1">
    <location>
        <begin position="12"/>
        <end position="30"/>
    </location>
</feature>
<evidence type="ECO:0000313" key="3">
    <source>
        <dbReference type="Proteomes" id="UP001302120"/>
    </source>
</evidence>
<evidence type="ECO:0000256" key="1">
    <source>
        <dbReference type="SAM" id="Phobius"/>
    </source>
</evidence>
<keyword evidence="1" id="KW-1133">Transmembrane helix</keyword>
<dbReference type="EMBL" id="JAYGHG010000002">
    <property type="protein sequence ID" value="MEA5580210.1"/>
    <property type="molecule type" value="Genomic_DNA"/>
</dbReference>